<sequence>MKKVLLLVAFVCFSITINAQEVEDAYTADAQKLVKIVSESAFSPVIDQFSGMVAEDKKDDLVADIKATFPELFAAMAEIYKEEFSHNEIKELLAFYDTPVGKKLAAKTGDLSQKGMAAGQAWGMKLQGILQKYQ</sequence>
<gene>
    <name evidence="3" type="ORF">SAMN04488006_0753</name>
</gene>
<keyword evidence="1" id="KW-0732">Signal</keyword>
<dbReference type="STRING" id="593133.SAMN04488006_0753"/>
<evidence type="ECO:0000259" key="2">
    <source>
        <dbReference type="Pfam" id="PF09832"/>
    </source>
</evidence>
<evidence type="ECO:0000313" key="3">
    <source>
        <dbReference type="EMBL" id="SFS33411.1"/>
    </source>
</evidence>
<dbReference type="AlphaFoldDB" id="A0A1I6NZN1"/>
<evidence type="ECO:0000313" key="4">
    <source>
        <dbReference type="Proteomes" id="UP000199312"/>
    </source>
</evidence>
<feature type="domain" description="DUF2059" evidence="2">
    <location>
        <begin position="72"/>
        <end position="127"/>
    </location>
</feature>
<dbReference type="EMBL" id="FOZP01000001">
    <property type="protein sequence ID" value="SFS33411.1"/>
    <property type="molecule type" value="Genomic_DNA"/>
</dbReference>
<dbReference type="Pfam" id="PF09832">
    <property type="entry name" value="DUF2059"/>
    <property type="match status" value="1"/>
</dbReference>
<feature type="chain" id="PRO_5011671112" description="DUF2059 domain-containing protein" evidence="1">
    <location>
        <begin position="20"/>
        <end position="134"/>
    </location>
</feature>
<dbReference type="OrthoDB" id="1143459at2"/>
<feature type="signal peptide" evidence="1">
    <location>
        <begin position="1"/>
        <end position="19"/>
    </location>
</feature>
<evidence type="ECO:0000256" key="1">
    <source>
        <dbReference type="SAM" id="SignalP"/>
    </source>
</evidence>
<dbReference type="Proteomes" id="UP000199312">
    <property type="component" value="Unassembled WGS sequence"/>
</dbReference>
<reference evidence="4" key="1">
    <citation type="submission" date="2016-10" db="EMBL/GenBank/DDBJ databases">
        <authorList>
            <person name="Varghese N."/>
            <person name="Submissions S."/>
        </authorList>
    </citation>
    <scope>NUCLEOTIDE SEQUENCE [LARGE SCALE GENOMIC DNA]</scope>
    <source>
        <strain evidence="4">DSM 24450</strain>
    </source>
</reference>
<dbReference type="InterPro" id="IPR018637">
    <property type="entry name" value="DUF2059"/>
</dbReference>
<name>A0A1I6NZN1_9FLAO</name>
<keyword evidence="4" id="KW-1185">Reference proteome</keyword>
<proteinExistence type="predicted"/>
<dbReference type="RefSeq" id="WP_090222788.1">
    <property type="nucleotide sequence ID" value="NZ_FOZP01000001.1"/>
</dbReference>
<accession>A0A1I6NZN1</accession>
<protein>
    <recommendedName>
        <fullName evidence="2">DUF2059 domain-containing protein</fullName>
    </recommendedName>
</protein>
<organism evidence="3 4">
    <name type="scientific">Lutibacter maritimus</name>
    <dbReference type="NCBI Taxonomy" id="593133"/>
    <lineage>
        <taxon>Bacteria</taxon>
        <taxon>Pseudomonadati</taxon>
        <taxon>Bacteroidota</taxon>
        <taxon>Flavobacteriia</taxon>
        <taxon>Flavobacteriales</taxon>
        <taxon>Flavobacteriaceae</taxon>
        <taxon>Lutibacter</taxon>
    </lineage>
</organism>